<dbReference type="HOGENOM" id="CLU_662198_0_0_1"/>
<dbReference type="InParanoid" id="A0A067MJJ3"/>
<protein>
    <submittedName>
        <fullName evidence="2">Uncharacterized protein</fullName>
    </submittedName>
</protein>
<evidence type="ECO:0000256" key="1">
    <source>
        <dbReference type="SAM" id="MobiDB-lite"/>
    </source>
</evidence>
<evidence type="ECO:0000313" key="3">
    <source>
        <dbReference type="Proteomes" id="UP000027195"/>
    </source>
</evidence>
<accession>A0A067MJJ3</accession>
<reference evidence="3" key="1">
    <citation type="journal article" date="2014" name="Proc. Natl. Acad. Sci. U.S.A.">
        <title>Extensive sampling of basidiomycete genomes demonstrates inadequacy of the white-rot/brown-rot paradigm for wood decay fungi.</title>
        <authorList>
            <person name="Riley R."/>
            <person name="Salamov A.A."/>
            <person name="Brown D.W."/>
            <person name="Nagy L.G."/>
            <person name="Floudas D."/>
            <person name="Held B.W."/>
            <person name="Levasseur A."/>
            <person name="Lombard V."/>
            <person name="Morin E."/>
            <person name="Otillar R."/>
            <person name="Lindquist E.A."/>
            <person name="Sun H."/>
            <person name="LaButti K.M."/>
            <person name="Schmutz J."/>
            <person name="Jabbour D."/>
            <person name="Luo H."/>
            <person name="Baker S.E."/>
            <person name="Pisabarro A.G."/>
            <person name="Walton J.D."/>
            <person name="Blanchette R.A."/>
            <person name="Henrissat B."/>
            <person name="Martin F."/>
            <person name="Cullen D."/>
            <person name="Hibbett D.S."/>
            <person name="Grigoriev I.V."/>
        </authorList>
    </citation>
    <scope>NUCLEOTIDE SEQUENCE [LARGE SCALE GENOMIC DNA]</scope>
    <source>
        <strain evidence="3">FD-172 SS1</strain>
    </source>
</reference>
<name>A0A067MJJ3_BOTB1</name>
<proteinExistence type="predicted"/>
<dbReference type="AlphaFoldDB" id="A0A067MJJ3"/>
<dbReference type="Proteomes" id="UP000027195">
    <property type="component" value="Unassembled WGS sequence"/>
</dbReference>
<feature type="compositionally biased region" description="Polar residues" evidence="1">
    <location>
        <begin position="281"/>
        <end position="300"/>
    </location>
</feature>
<sequence>MQSSFLSTLSTSPEQTSNFKSTTISTATNFDMATTFLTTSFASTASSECSAMEIIHRHTDYLERPCARASRFVQGGDDDDDDDAESIDIPPGTQWRRHQLSEVTDEDDFGPLADVANDDTLSELFRKFEDDDATNDLAMCLPTPQWNITSSVFSSSAMAQRIAEAEDMEPQLIPGPPVEIPITPPGSCYFDSPSPSVDSRFGVECSRPMGASELGCTEGEVEKIPSSIDFPASTLQDFTWPAPASSVSAGSSASVTAYNEESTREVPSLKISIDLTPQVQRRAVNHSSAESESGHTNTIRIPSPIESNFPVLERQSSNLSGRISKMFRRHATVKRPSTTPPPVSPSSVASGTSRVTFIIAVTVEIGGGRGKSDGVASVVGTEVFQANAPPKGKLGRFFKSAFRKGSTPSRARHSM</sequence>
<gene>
    <name evidence="2" type="ORF">BOTBODRAFT_189527</name>
</gene>
<feature type="region of interest" description="Disordered" evidence="1">
    <location>
        <begin position="281"/>
        <end position="302"/>
    </location>
</feature>
<feature type="region of interest" description="Disordered" evidence="1">
    <location>
        <begin position="72"/>
        <end position="91"/>
    </location>
</feature>
<organism evidence="2 3">
    <name type="scientific">Botryobasidium botryosum (strain FD-172 SS1)</name>
    <dbReference type="NCBI Taxonomy" id="930990"/>
    <lineage>
        <taxon>Eukaryota</taxon>
        <taxon>Fungi</taxon>
        <taxon>Dikarya</taxon>
        <taxon>Basidiomycota</taxon>
        <taxon>Agaricomycotina</taxon>
        <taxon>Agaricomycetes</taxon>
        <taxon>Cantharellales</taxon>
        <taxon>Botryobasidiaceae</taxon>
        <taxon>Botryobasidium</taxon>
    </lineage>
</organism>
<dbReference type="EMBL" id="KL198053">
    <property type="protein sequence ID" value="KDQ12052.1"/>
    <property type="molecule type" value="Genomic_DNA"/>
</dbReference>
<feature type="compositionally biased region" description="Acidic residues" evidence="1">
    <location>
        <begin position="76"/>
        <end position="86"/>
    </location>
</feature>
<evidence type="ECO:0000313" key="2">
    <source>
        <dbReference type="EMBL" id="KDQ12052.1"/>
    </source>
</evidence>
<keyword evidence="3" id="KW-1185">Reference proteome</keyword>